<keyword evidence="4 7" id="KW-0812">Transmembrane</keyword>
<dbReference type="GO" id="GO:0055085">
    <property type="term" value="P:transmembrane transport"/>
    <property type="evidence" value="ECO:0007669"/>
    <property type="project" value="InterPro"/>
</dbReference>
<evidence type="ECO:0000313" key="9">
    <source>
        <dbReference type="EMBL" id="THE13925.1"/>
    </source>
</evidence>
<evidence type="ECO:0000259" key="8">
    <source>
        <dbReference type="PROSITE" id="PS50928"/>
    </source>
</evidence>
<dbReference type="SUPFAM" id="SSF161098">
    <property type="entry name" value="MetI-like"/>
    <property type="match status" value="1"/>
</dbReference>
<dbReference type="InterPro" id="IPR051393">
    <property type="entry name" value="ABC_transporter_permease"/>
</dbReference>
<keyword evidence="6 7" id="KW-0472">Membrane</keyword>
<evidence type="ECO:0000256" key="3">
    <source>
        <dbReference type="ARBA" id="ARBA00022475"/>
    </source>
</evidence>
<evidence type="ECO:0000256" key="6">
    <source>
        <dbReference type="ARBA" id="ARBA00023136"/>
    </source>
</evidence>
<dbReference type="Proteomes" id="UP000306477">
    <property type="component" value="Unassembled WGS sequence"/>
</dbReference>
<dbReference type="PROSITE" id="PS50928">
    <property type="entry name" value="ABC_TM1"/>
    <property type="match status" value="1"/>
</dbReference>
<dbReference type="PANTHER" id="PTHR30193:SF37">
    <property type="entry name" value="INNER MEMBRANE ABC TRANSPORTER PERMEASE PROTEIN YCJO"/>
    <property type="match status" value="1"/>
</dbReference>
<reference evidence="9 10" key="1">
    <citation type="journal article" date="2019" name="Indoor Air">
        <title>Impacts of indoor surface finishes on bacterial viability.</title>
        <authorList>
            <person name="Hu J."/>
            <person name="Maamar S.B."/>
            <person name="Glawe A.J."/>
            <person name="Gottel N."/>
            <person name="Gilbert J.A."/>
            <person name="Hartmann E.M."/>
        </authorList>
    </citation>
    <scope>NUCLEOTIDE SEQUENCE [LARGE SCALE GENOMIC DNA]</scope>
    <source>
        <strain evidence="9 10">AF060A6</strain>
    </source>
</reference>
<evidence type="ECO:0000313" key="10">
    <source>
        <dbReference type="Proteomes" id="UP000306477"/>
    </source>
</evidence>
<sequence>MVTESNITSDIVHAEAQKEKKKKKNKNTLAISLFLLPAIIIYIIFILYPIITTFNYSLLDWNGMGESVFIGLDNFKNLLVDSSFWYALRNNMYLVLVSVFVQVPLGLGMALILLSKIRGKRLFNVLFFLPYLMSAVAVGLLWVFMYDPANGPINMALNALGFESVNWLASKNVAIIAVLIVLVWQFAPFYMILFKAAMVGIPEELYEAADIDGANGFQRFYYITLPSLMPTIVSSSILAVVGSLKTFDIFYVMVGGSSGGSTEILGTLMYRQTFINFNMGYGSAIASVMFIISLISVIFILLGESQRKKRGEVQ</sequence>
<organism evidence="9 10">
    <name type="scientific">Bacillus timonensis</name>
    <dbReference type="NCBI Taxonomy" id="1033734"/>
    <lineage>
        <taxon>Bacteria</taxon>
        <taxon>Bacillati</taxon>
        <taxon>Bacillota</taxon>
        <taxon>Bacilli</taxon>
        <taxon>Bacillales</taxon>
        <taxon>Bacillaceae</taxon>
        <taxon>Bacillus</taxon>
    </lineage>
</organism>
<feature type="transmembrane region" description="Helical" evidence="7">
    <location>
        <begin position="220"/>
        <end position="244"/>
    </location>
</feature>
<keyword evidence="2 7" id="KW-0813">Transport</keyword>
<dbReference type="Gene3D" id="1.10.3720.10">
    <property type="entry name" value="MetI-like"/>
    <property type="match status" value="1"/>
</dbReference>
<dbReference type="Pfam" id="PF00528">
    <property type="entry name" value="BPD_transp_1"/>
    <property type="match status" value="1"/>
</dbReference>
<dbReference type="AlphaFoldDB" id="A0A4S3PWN9"/>
<dbReference type="OrthoDB" id="152280at2"/>
<dbReference type="EMBL" id="SLUB01000006">
    <property type="protein sequence ID" value="THE13925.1"/>
    <property type="molecule type" value="Genomic_DNA"/>
</dbReference>
<evidence type="ECO:0000256" key="5">
    <source>
        <dbReference type="ARBA" id="ARBA00022989"/>
    </source>
</evidence>
<feature type="transmembrane region" description="Helical" evidence="7">
    <location>
        <begin position="92"/>
        <end position="114"/>
    </location>
</feature>
<keyword evidence="10" id="KW-1185">Reference proteome</keyword>
<gene>
    <name evidence="9" type="ORF">E1I69_05305</name>
</gene>
<comment type="subcellular location">
    <subcellularLocation>
        <location evidence="1 7">Cell membrane</location>
        <topology evidence="1 7">Multi-pass membrane protein</topology>
    </subcellularLocation>
</comment>
<dbReference type="GO" id="GO:0005886">
    <property type="term" value="C:plasma membrane"/>
    <property type="evidence" value="ECO:0007669"/>
    <property type="project" value="UniProtKB-SubCell"/>
</dbReference>
<name>A0A4S3PWN9_9BACI</name>
<evidence type="ECO:0000256" key="7">
    <source>
        <dbReference type="RuleBase" id="RU363032"/>
    </source>
</evidence>
<feature type="transmembrane region" description="Helical" evidence="7">
    <location>
        <begin position="126"/>
        <end position="145"/>
    </location>
</feature>
<feature type="transmembrane region" description="Helical" evidence="7">
    <location>
        <begin position="28"/>
        <end position="51"/>
    </location>
</feature>
<accession>A0A4S3PWN9</accession>
<dbReference type="InterPro" id="IPR035906">
    <property type="entry name" value="MetI-like_sf"/>
</dbReference>
<comment type="caution">
    <text evidence="9">The sequence shown here is derived from an EMBL/GenBank/DDBJ whole genome shotgun (WGS) entry which is preliminary data.</text>
</comment>
<dbReference type="CDD" id="cd06261">
    <property type="entry name" value="TM_PBP2"/>
    <property type="match status" value="1"/>
</dbReference>
<dbReference type="PANTHER" id="PTHR30193">
    <property type="entry name" value="ABC TRANSPORTER PERMEASE PROTEIN"/>
    <property type="match status" value="1"/>
</dbReference>
<comment type="similarity">
    <text evidence="7">Belongs to the binding-protein-dependent transport system permease family.</text>
</comment>
<feature type="transmembrane region" description="Helical" evidence="7">
    <location>
        <begin position="279"/>
        <end position="302"/>
    </location>
</feature>
<protein>
    <submittedName>
        <fullName evidence="9">Sugar ABC transporter permease</fullName>
    </submittedName>
</protein>
<proteinExistence type="inferred from homology"/>
<feature type="domain" description="ABC transmembrane type-1" evidence="8">
    <location>
        <begin position="88"/>
        <end position="302"/>
    </location>
</feature>
<dbReference type="InterPro" id="IPR000515">
    <property type="entry name" value="MetI-like"/>
</dbReference>
<evidence type="ECO:0000256" key="2">
    <source>
        <dbReference type="ARBA" id="ARBA00022448"/>
    </source>
</evidence>
<feature type="transmembrane region" description="Helical" evidence="7">
    <location>
        <begin position="173"/>
        <end position="193"/>
    </location>
</feature>
<evidence type="ECO:0000256" key="1">
    <source>
        <dbReference type="ARBA" id="ARBA00004651"/>
    </source>
</evidence>
<dbReference type="RefSeq" id="WP_136378565.1">
    <property type="nucleotide sequence ID" value="NZ_SLUB01000006.1"/>
</dbReference>
<keyword evidence="3" id="KW-1003">Cell membrane</keyword>
<evidence type="ECO:0000256" key="4">
    <source>
        <dbReference type="ARBA" id="ARBA00022692"/>
    </source>
</evidence>
<keyword evidence="5 7" id="KW-1133">Transmembrane helix</keyword>